<dbReference type="Gene3D" id="2.120.10.30">
    <property type="entry name" value="TolB, C-terminal domain"/>
    <property type="match status" value="1"/>
</dbReference>
<dbReference type="PROSITE" id="PS51257">
    <property type="entry name" value="PROKAR_LIPOPROTEIN"/>
    <property type="match status" value="1"/>
</dbReference>
<comment type="caution">
    <text evidence="3">The sequence shown here is derived from an EMBL/GenBank/DDBJ whole genome shotgun (WGS) entry which is preliminary data.</text>
</comment>
<feature type="signal peptide" evidence="1">
    <location>
        <begin position="1"/>
        <end position="25"/>
    </location>
</feature>
<evidence type="ECO:0000259" key="2">
    <source>
        <dbReference type="Pfam" id="PF07995"/>
    </source>
</evidence>
<keyword evidence="1" id="KW-0732">Signal</keyword>
<protein>
    <submittedName>
        <fullName evidence="3">Glucose sorbosone dehydrogenase</fullName>
    </submittedName>
</protein>
<dbReference type="Proteomes" id="UP000479293">
    <property type="component" value="Unassembled WGS sequence"/>
</dbReference>
<dbReference type="InterPro" id="IPR011042">
    <property type="entry name" value="6-blade_b-propeller_TolB-like"/>
</dbReference>
<dbReference type="AlphaFoldDB" id="A0A7C9F3W2"/>
<dbReference type="RefSeq" id="WP_152760600.1">
    <property type="nucleotide sequence ID" value="NZ_WHLY01000002.1"/>
</dbReference>
<accession>A0A7C9F3W2</accession>
<dbReference type="InterPro" id="IPR012938">
    <property type="entry name" value="Glc/Sorbosone_DH"/>
</dbReference>
<organism evidence="3 4">
    <name type="scientific">Salmonirosea aquatica</name>
    <dbReference type="NCBI Taxonomy" id="2654236"/>
    <lineage>
        <taxon>Bacteria</taxon>
        <taxon>Pseudomonadati</taxon>
        <taxon>Bacteroidota</taxon>
        <taxon>Cytophagia</taxon>
        <taxon>Cytophagales</taxon>
        <taxon>Spirosomataceae</taxon>
        <taxon>Salmonirosea</taxon>
    </lineage>
</organism>
<sequence>MILSIQKSIALSAFFLLIACGNSQDDGSGNVVTPDPSGAATYKVTEAFPGLKFNDPVELVNAKDGSNRLFVVEQAGTIRFFDAGQKPTSSTLFLDIKNKVKSGGEMGLLGLAFHPNFKTNGYFFVNYTRDNPRESVVARYKVNDPASGVADPQSETILLTYAQPYSNHNGGSVHFGPDGYLYVSTGDGGSGGDPQNNAQNLGLLLGKILRLDVNATDRGTYGIPADNPFRGKTDGTREEIYAYGLRNPWRISFDPATKKLWAGDVGQNAIEEIDIIEKGGNYGWRIKEADECFNPKNDCKESGLIDPVWDYTHANGDISITGGYVYRGSKLPGLVGKYIYGDYASGRIWALETADGAQAKNSLIVEKSSSLSAFGVDEQNELYLLDYSGGRIMTFAIEN</sequence>
<feature type="domain" description="Glucose/Sorbosone dehydrogenase" evidence="2">
    <location>
        <begin position="54"/>
        <end position="364"/>
    </location>
</feature>
<feature type="chain" id="PRO_5028894111" evidence="1">
    <location>
        <begin position="26"/>
        <end position="399"/>
    </location>
</feature>
<name>A0A7C9F3W2_9BACT</name>
<evidence type="ECO:0000313" key="3">
    <source>
        <dbReference type="EMBL" id="MPR34405.1"/>
    </source>
</evidence>
<dbReference type="PANTHER" id="PTHR19328">
    <property type="entry name" value="HEDGEHOG-INTERACTING PROTEIN"/>
    <property type="match status" value="1"/>
</dbReference>
<evidence type="ECO:0000256" key="1">
    <source>
        <dbReference type="SAM" id="SignalP"/>
    </source>
</evidence>
<keyword evidence="4" id="KW-1185">Reference proteome</keyword>
<evidence type="ECO:0000313" key="4">
    <source>
        <dbReference type="Proteomes" id="UP000479293"/>
    </source>
</evidence>
<dbReference type="EMBL" id="WHLY01000002">
    <property type="protein sequence ID" value="MPR34405.1"/>
    <property type="molecule type" value="Genomic_DNA"/>
</dbReference>
<reference evidence="3 4" key="1">
    <citation type="submission" date="2019-10" db="EMBL/GenBank/DDBJ databases">
        <title>Draft Genome Sequence of Cytophagaceae sp. SJW1-29.</title>
        <authorList>
            <person name="Choi A."/>
        </authorList>
    </citation>
    <scope>NUCLEOTIDE SEQUENCE [LARGE SCALE GENOMIC DNA]</scope>
    <source>
        <strain evidence="3 4">SJW1-29</strain>
    </source>
</reference>
<dbReference type="Pfam" id="PF07995">
    <property type="entry name" value="GSDH"/>
    <property type="match status" value="1"/>
</dbReference>
<dbReference type="PANTHER" id="PTHR19328:SF75">
    <property type="entry name" value="ALDOSE SUGAR DEHYDROGENASE YLII"/>
    <property type="match status" value="1"/>
</dbReference>
<dbReference type="InterPro" id="IPR011041">
    <property type="entry name" value="Quinoprot_gluc/sorb_DH_b-prop"/>
</dbReference>
<gene>
    <name evidence="3" type="ORF">GBK04_13825</name>
</gene>
<dbReference type="SUPFAM" id="SSF50952">
    <property type="entry name" value="Soluble quinoprotein glucose dehydrogenase"/>
    <property type="match status" value="1"/>
</dbReference>
<proteinExistence type="predicted"/>